<dbReference type="GeneID" id="1245823"/>
<dbReference type="EMBL" id="CP007217">
    <property type="protein sequence ID" value="AJR10541.1"/>
    <property type="molecule type" value="Genomic_DNA"/>
</dbReference>
<accession>A0A0C5WZQ0</accession>
<feature type="transmembrane region" description="Helical" evidence="1">
    <location>
        <begin position="53"/>
        <end position="73"/>
    </location>
</feature>
<sequence>MISMFLNLPSAEVRLRPVTTESFPRASSWKATQKRITSCTLTNPFYKTSLTRIVCFVVGILIVLGAICCRIAYLANAGLLFSPKILAIALSSLVLLGGGIGVLCKIARKIDVLYGEKIQPFAIRKWEQVILCEKRGQTIRPIQDPDMYMDVSLLDKQGSGIAPVYTYPPAKARTAICFIACILLPIITVVRVLYNAFRFLLIPFYIVFQMIRQLYQEDLPFEEQFICSDIFREMSRSFVQAVKAPFYGVACYLASLYGLLNPLSGRVIMASVERDWNNDVIRSRGIWGIFCEKNCLLEGGGTRSGLGQHAWYLLGCFQPFRLFLLKDGEIVSGARPSIQAFPENKEYLTSYLYGAALGRLTSR</sequence>
<feature type="transmembrane region" description="Helical" evidence="1">
    <location>
        <begin position="175"/>
        <end position="194"/>
    </location>
</feature>
<keyword evidence="1" id="KW-0812">Transmembrane</keyword>
<evidence type="ECO:0000256" key="1">
    <source>
        <dbReference type="SAM" id="Phobius"/>
    </source>
</evidence>
<reference evidence="2 3" key="1">
    <citation type="submission" date="2014-02" db="EMBL/GenBank/DDBJ databases">
        <authorList>
            <person name="Chen C."/>
            <person name="Conrad T.A."/>
            <person name="Zhou Z."/>
            <person name="Lai Z."/>
            <person name="Zhong G."/>
        </authorList>
    </citation>
    <scope>NUCLEOTIDE SEQUENCE [LARGE SCALE GENOMIC DNA]</scope>
    <source>
        <strain evidence="2 3">Nigg3-28</strain>
    </source>
</reference>
<organism evidence="2 3">
    <name type="scientific">Chlamydia muridarum</name>
    <dbReference type="NCBI Taxonomy" id="83560"/>
    <lineage>
        <taxon>Bacteria</taxon>
        <taxon>Pseudomonadati</taxon>
        <taxon>Chlamydiota</taxon>
        <taxon>Chlamydiia</taxon>
        <taxon>Chlamydiales</taxon>
        <taxon>Chlamydiaceae</taxon>
        <taxon>Chlamydia/Chlamydophila group</taxon>
        <taxon>Chlamydia</taxon>
    </lineage>
</organism>
<dbReference type="RefSeq" id="WP_029589514.1">
    <property type="nucleotide sequence ID" value="NZ_CP007217.1"/>
</dbReference>
<protein>
    <submittedName>
        <fullName evidence="2">Membrane protein</fullName>
    </submittedName>
</protein>
<name>A0A0C5WZQ0_CHLMR</name>
<evidence type="ECO:0000313" key="2">
    <source>
        <dbReference type="EMBL" id="AJR10541.1"/>
    </source>
</evidence>
<feature type="transmembrane region" description="Helical" evidence="1">
    <location>
        <begin position="85"/>
        <end position="104"/>
    </location>
</feature>
<dbReference type="Proteomes" id="UP000260363">
    <property type="component" value="Chromosome"/>
</dbReference>
<keyword evidence="1" id="KW-1133">Transmembrane helix</keyword>
<dbReference type="AlphaFoldDB" id="A0A0C5WZQ0"/>
<evidence type="ECO:0000313" key="3">
    <source>
        <dbReference type="Proteomes" id="UP000260363"/>
    </source>
</evidence>
<keyword evidence="1" id="KW-0472">Membrane</keyword>
<proteinExistence type="predicted"/>
<gene>
    <name evidence="2" type="ORF">BD36_02500</name>
</gene>